<dbReference type="Gene3D" id="3.40.309.10">
    <property type="entry name" value="Aldehyde Dehydrogenase, Chain A, domain 2"/>
    <property type="match status" value="1"/>
</dbReference>
<dbReference type="InterPro" id="IPR015590">
    <property type="entry name" value="Aldehyde_DH_dom"/>
</dbReference>
<dbReference type="EC" id="1.2.1.3" evidence="7"/>
<dbReference type="GO" id="GO:0004029">
    <property type="term" value="F:aldehyde dehydrogenase (NAD+) activity"/>
    <property type="evidence" value="ECO:0007669"/>
    <property type="project" value="UniProtKB-EC"/>
</dbReference>
<name>A0A7W9S5Q7_9HYPH</name>
<dbReference type="FunFam" id="3.40.309.10:FF:000012">
    <property type="entry name" value="Betaine aldehyde dehydrogenase"/>
    <property type="match status" value="1"/>
</dbReference>
<proteinExistence type="inferred from homology"/>
<dbReference type="RefSeq" id="WP_183832883.1">
    <property type="nucleotide sequence ID" value="NZ_JACHEU010000007.1"/>
</dbReference>
<keyword evidence="3" id="KW-0558">Oxidation</keyword>
<comment type="similarity">
    <text evidence="1 5">Belongs to the aldehyde dehydrogenase family.</text>
</comment>
<evidence type="ECO:0000256" key="4">
    <source>
        <dbReference type="PROSITE-ProRule" id="PRU10007"/>
    </source>
</evidence>
<dbReference type="SUPFAM" id="SSF53720">
    <property type="entry name" value="ALDH-like"/>
    <property type="match status" value="1"/>
</dbReference>
<accession>A0A7W9S5Q7</accession>
<comment type="caution">
    <text evidence="7">The sequence shown here is derived from an EMBL/GenBank/DDBJ whole genome shotgun (WGS) entry which is preliminary data.</text>
</comment>
<dbReference type="InterPro" id="IPR016162">
    <property type="entry name" value="Ald_DH_N"/>
</dbReference>
<evidence type="ECO:0000259" key="6">
    <source>
        <dbReference type="Pfam" id="PF00171"/>
    </source>
</evidence>
<dbReference type="CDD" id="cd07138">
    <property type="entry name" value="ALDH_CddD_SSP0762"/>
    <property type="match status" value="1"/>
</dbReference>
<dbReference type="PANTHER" id="PTHR42804:SF1">
    <property type="entry name" value="ALDEHYDE DEHYDROGENASE-RELATED"/>
    <property type="match status" value="1"/>
</dbReference>
<evidence type="ECO:0000256" key="3">
    <source>
        <dbReference type="ARBA" id="ARBA00023097"/>
    </source>
</evidence>
<dbReference type="PROSITE" id="PS00687">
    <property type="entry name" value="ALDEHYDE_DEHYDR_GLU"/>
    <property type="match status" value="1"/>
</dbReference>
<evidence type="ECO:0000313" key="7">
    <source>
        <dbReference type="EMBL" id="MBB6014592.1"/>
    </source>
</evidence>
<organism evidence="7 8">
    <name type="scientific">Aquamicrobium lusatiense</name>
    <dbReference type="NCBI Taxonomy" id="89772"/>
    <lineage>
        <taxon>Bacteria</taxon>
        <taxon>Pseudomonadati</taxon>
        <taxon>Pseudomonadota</taxon>
        <taxon>Alphaproteobacteria</taxon>
        <taxon>Hyphomicrobiales</taxon>
        <taxon>Phyllobacteriaceae</taxon>
        <taxon>Aquamicrobium</taxon>
    </lineage>
</organism>
<keyword evidence="2 5" id="KW-0560">Oxidoreductase</keyword>
<feature type="active site" evidence="4">
    <location>
        <position position="245"/>
    </location>
</feature>
<reference evidence="7 8" key="1">
    <citation type="submission" date="2020-08" db="EMBL/GenBank/DDBJ databases">
        <title>Genomic Encyclopedia of Type Strains, Phase IV (KMG-IV): sequencing the most valuable type-strain genomes for metagenomic binning, comparative biology and taxonomic classification.</title>
        <authorList>
            <person name="Goeker M."/>
        </authorList>
    </citation>
    <scope>NUCLEOTIDE SEQUENCE [LARGE SCALE GENOMIC DNA]</scope>
    <source>
        <strain evidence="7 8">DSM 11099</strain>
    </source>
</reference>
<feature type="domain" description="Aldehyde dehydrogenase" evidence="6">
    <location>
        <begin position="13"/>
        <end position="468"/>
    </location>
</feature>
<sequence length="476" mass="50689">MSNLLKFYIDGQWVAPIGAGRIQVINPATEESIAEIAAGGSADVDRAVAAARRAFVAFSVTSKDERLTLLRRILEVYQDHQMRIGDLISSEMGAPIGFARNAQAGTGQGHLKKMIEVLEAYTFEMLNGTTMVRREPIGVAGLITPWNWPINQIVCKVLPALAAGCTMVLKPSELSPLSGIAFTEVLHEAGVPAGVFNLVNGSGEEVGEALSAHPDVDMMSLTGSTRAGVAVSRAAAGTIKRVTLELGGKAPNILLPDVDFEDAVRRGTLACMRNSGQSCSAPTRMLVPQSQMARAAQIAADAANGLRVGDPNAPETDLGPVISKTQFEKIQALIRSGIEQGARLVAGGPGRPADLSKGYYVRPTVFADVKTGMRIEREEIFGPVLSIVGYRDEDHAIEIANDTVYGLTGYVQSRDLDRARAVARRIRAGSVLINYAPVDSNGPFGGYKQSGNGREYGIFGLEEFLEVKGMVGYGDS</sequence>
<dbReference type="FunFam" id="3.40.605.10:FF:000007">
    <property type="entry name" value="NAD/NADP-dependent betaine aldehyde dehydrogenase"/>
    <property type="match status" value="1"/>
</dbReference>
<dbReference type="Proteomes" id="UP000533306">
    <property type="component" value="Unassembled WGS sequence"/>
</dbReference>
<gene>
    <name evidence="7" type="ORF">HNR59_003988</name>
</gene>
<dbReference type="InterPro" id="IPR029510">
    <property type="entry name" value="Ald_DH_CS_GLU"/>
</dbReference>
<dbReference type="PANTHER" id="PTHR42804">
    <property type="entry name" value="ALDEHYDE DEHYDROGENASE"/>
    <property type="match status" value="1"/>
</dbReference>
<evidence type="ECO:0000313" key="8">
    <source>
        <dbReference type="Proteomes" id="UP000533306"/>
    </source>
</evidence>
<dbReference type="AlphaFoldDB" id="A0A7W9S5Q7"/>
<evidence type="ECO:0000256" key="1">
    <source>
        <dbReference type="ARBA" id="ARBA00009986"/>
    </source>
</evidence>
<dbReference type="InterPro" id="IPR016163">
    <property type="entry name" value="Ald_DH_C"/>
</dbReference>
<evidence type="ECO:0000256" key="5">
    <source>
        <dbReference type="RuleBase" id="RU003345"/>
    </source>
</evidence>
<dbReference type="EMBL" id="JACHEU010000007">
    <property type="protein sequence ID" value="MBB6014592.1"/>
    <property type="molecule type" value="Genomic_DNA"/>
</dbReference>
<protein>
    <submittedName>
        <fullName evidence="7">Aldehyde dehydrogenase (NAD+)</fullName>
        <ecNumber evidence="7">1.2.1.3</ecNumber>
    </submittedName>
</protein>
<keyword evidence="8" id="KW-1185">Reference proteome</keyword>
<dbReference type="Gene3D" id="3.40.605.10">
    <property type="entry name" value="Aldehyde Dehydrogenase, Chain A, domain 1"/>
    <property type="match status" value="1"/>
</dbReference>
<dbReference type="Pfam" id="PF00171">
    <property type="entry name" value="Aldedh"/>
    <property type="match status" value="1"/>
</dbReference>
<evidence type="ECO:0000256" key="2">
    <source>
        <dbReference type="ARBA" id="ARBA00023002"/>
    </source>
</evidence>
<dbReference type="InterPro" id="IPR016161">
    <property type="entry name" value="Ald_DH/histidinol_DH"/>
</dbReference>